<evidence type="ECO:0000313" key="2">
    <source>
        <dbReference type="EMBL" id="STY16679.1"/>
    </source>
</evidence>
<proteinExistence type="predicted"/>
<dbReference type="EMBL" id="UGOW01000001">
    <property type="protein sequence ID" value="STY16679.1"/>
    <property type="molecule type" value="Genomic_DNA"/>
</dbReference>
<sequence>MSRASCISHPEGERLILIRKWQLEACEQDDCAAALLNLFEYWHNIKLEHNSQAKNYNDVAQRHGDSGTQIETLLQWHTTEQLEASLLNIFNKRRIHSAIESLVSLKFISVHRNPNPRYAFDKTKHFLFNPNEISRWLKEYYLKKTSFQSKPKDENQNVVDEESISDLSMVQNDLIDSDDLHQSIGANRTNDDYKNDQRLVQSDSTVTTNCTKQYTKNTYQDYLPRLPTQKHIILANDEKNSSFAFEVFWDKWVALTNKHINKRKSHGIFSNLVMSTEDPLLSNILEALEKQMQEKALRQKLNLFVPQWPNPSSWLLEARWEDEVHLDAEFYKAEILRTNSGLTQNKQTIKQQREYYLDGQYKSRITGSQDEKSSSIANRQDAIRRFDEEFRNRARNT</sequence>
<name>A0A378KR95_9GAMM</name>
<evidence type="ECO:0000313" key="4">
    <source>
        <dbReference type="Proteomes" id="UP000254230"/>
    </source>
</evidence>
<dbReference type="Proteomes" id="UP000254230">
    <property type="component" value="Unassembled WGS sequence"/>
</dbReference>
<dbReference type="RefSeq" id="WP_058474320.1">
    <property type="nucleotide sequence ID" value="NZ_CAAAIL010000008.1"/>
</dbReference>
<dbReference type="STRING" id="45072.Lqua_2179"/>
<dbReference type="OrthoDB" id="68493at2"/>
<protein>
    <submittedName>
        <fullName evidence="2">Vir region protein</fullName>
    </submittedName>
</protein>
<reference evidence="1 3" key="1">
    <citation type="submission" date="2015-11" db="EMBL/GenBank/DDBJ databases">
        <title>Genomic analysis of 38 Legionella species identifies large and diverse effector repertoires.</title>
        <authorList>
            <person name="Burstein D."/>
            <person name="Amaro F."/>
            <person name="Zusman T."/>
            <person name="Lifshitz Z."/>
            <person name="Cohen O."/>
            <person name="Gilbert J.A."/>
            <person name="Pupko T."/>
            <person name="Shuman H.A."/>
            <person name="Segal G."/>
        </authorList>
    </citation>
    <scope>NUCLEOTIDE SEQUENCE [LARGE SCALE GENOMIC DNA]</scope>
    <source>
        <strain evidence="1 3">ATCC 49507</strain>
    </source>
</reference>
<evidence type="ECO:0000313" key="3">
    <source>
        <dbReference type="Proteomes" id="UP000054639"/>
    </source>
</evidence>
<keyword evidence="3" id="KW-1185">Reference proteome</keyword>
<dbReference type="Proteomes" id="UP000054639">
    <property type="component" value="Unassembled WGS sequence"/>
</dbReference>
<accession>A0A378KR95</accession>
<dbReference type="EMBL" id="LNYR01000031">
    <property type="protein sequence ID" value="KTD47786.1"/>
    <property type="molecule type" value="Genomic_DNA"/>
</dbReference>
<gene>
    <name evidence="2" type="primary">lvrA_1</name>
    <name evidence="1" type="ORF">Lqua_2179</name>
    <name evidence="2" type="ORF">NCTC12376_00470</name>
</gene>
<evidence type="ECO:0000313" key="1">
    <source>
        <dbReference type="EMBL" id="KTD47786.1"/>
    </source>
</evidence>
<dbReference type="AlphaFoldDB" id="A0A378KR95"/>
<organism evidence="2 4">
    <name type="scientific">Legionella quateirensis</name>
    <dbReference type="NCBI Taxonomy" id="45072"/>
    <lineage>
        <taxon>Bacteria</taxon>
        <taxon>Pseudomonadati</taxon>
        <taxon>Pseudomonadota</taxon>
        <taxon>Gammaproteobacteria</taxon>
        <taxon>Legionellales</taxon>
        <taxon>Legionellaceae</taxon>
        <taxon>Legionella</taxon>
    </lineage>
</organism>
<reference evidence="2 4" key="2">
    <citation type="submission" date="2018-06" db="EMBL/GenBank/DDBJ databases">
        <authorList>
            <consortium name="Pathogen Informatics"/>
            <person name="Doyle S."/>
        </authorList>
    </citation>
    <scope>NUCLEOTIDE SEQUENCE [LARGE SCALE GENOMIC DNA]</scope>
    <source>
        <strain evidence="2 4">NCTC12376</strain>
    </source>
</reference>